<dbReference type="AlphaFoldDB" id="I2FTB3"/>
<feature type="compositionally biased region" description="Basic residues" evidence="2">
    <location>
        <begin position="353"/>
        <end position="378"/>
    </location>
</feature>
<feature type="compositionally biased region" description="Basic residues" evidence="2">
    <location>
        <begin position="258"/>
        <end position="296"/>
    </location>
</feature>
<evidence type="ECO:0000256" key="2">
    <source>
        <dbReference type="SAM" id="MobiDB-lite"/>
    </source>
</evidence>
<dbReference type="eggNOG" id="KOG2812">
    <property type="taxonomic scope" value="Eukaryota"/>
</dbReference>
<feature type="compositionally biased region" description="Basic and acidic residues" evidence="2">
    <location>
        <begin position="127"/>
        <end position="159"/>
    </location>
</feature>
<reference evidence="4 5" key="1">
    <citation type="journal article" date="2012" name="Plant Cell">
        <title>Genome comparison of barley and maize smut fungi reveals targeted loss of RNA silencing components and species-specific presence of transposable elements.</title>
        <authorList>
            <person name="Laurie J.D."/>
            <person name="Ali S."/>
            <person name="Linning R."/>
            <person name="Mannhaupt G."/>
            <person name="Wong P."/>
            <person name="Gueldener U."/>
            <person name="Muensterkoetter M."/>
            <person name="Moore R."/>
            <person name="Kahmann R."/>
            <person name="Bakkeren G."/>
            <person name="Schirawski J."/>
        </authorList>
    </citation>
    <scope>NUCLEOTIDE SEQUENCE [LARGE SCALE GENOMIC DNA]</scope>
    <source>
        <strain evidence="5">Uh4875-4</strain>
    </source>
</reference>
<dbReference type="STRING" id="1128400.I2FTB3"/>
<feature type="compositionally biased region" description="Low complexity" evidence="2">
    <location>
        <begin position="84"/>
        <end position="99"/>
    </location>
</feature>
<gene>
    <name evidence="4" type="ORF">UHOR_07148</name>
</gene>
<feature type="compositionally biased region" description="Low complexity" evidence="2">
    <location>
        <begin position="335"/>
        <end position="345"/>
    </location>
</feature>
<dbReference type="EMBL" id="CAGI01000151">
    <property type="protein sequence ID" value="CCF50156.1"/>
    <property type="molecule type" value="Genomic_DNA"/>
</dbReference>
<accession>I2FTB3</accession>
<comment type="similarity">
    <text evidence="1">Belongs to the NKAP family.</text>
</comment>
<dbReference type="InterPro" id="IPR040466">
    <property type="entry name" value="NKAP"/>
</dbReference>
<evidence type="ECO:0000256" key="1">
    <source>
        <dbReference type="ARBA" id="ARBA00009313"/>
    </source>
</evidence>
<dbReference type="PANTHER" id="PTHR13087">
    <property type="entry name" value="NF-KAPPA B ACTIVATING PROTEIN"/>
    <property type="match status" value="1"/>
</dbReference>
<dbReference type="GO" id="GO:0010468">
    <property type="term" value="P:regulation of gene expression"/>
    <property type="evidence" value="ECO:0007669"/>
    <property type="project" value="TreeGrafter"/>
</dbReference>
<dbReference type="PANTHER" id="PTHR13087:SF0">
    <property type="entry name" value="NFKB ACTIVATING PROTEIN LIKE"/>
    <property type="match status" value="1"/>
</dbReference>
<dbReference type="OMA" id="EYGAAQW"/>
<dbReference type="GO" id="GO:0005634">
    <property type="term" value="C:nucleus"/>
    <property type="evidence" value="ECO:0007669"/>
    <property type="project" value="TreeGrafter"/>
</dbReference>
<feature type="compositionally biased region" description="Basic residues" evidence="2">
    <location>
        <begin position="323"/>
        <end position="332"/>
    </location>
</feature>
<feature type="region of interest" description="Disordered" evidence="2">
    <location>
        <begin position="1"/>
        <end position="448"/>
    </location>
</feature>
<dbReference type="InterPro" id="IPR009269">
    <property type="entry name" value="NKAP_C"/>
</dbReference>
<proteinExistence type="inferred from homology"/>
<feature type="compositionally biased region" description="Low complexity" evidence="2">
    <location>
        <begin position="402"/>
        <end position="419"/>
    </location>
</feature>
<name>I2FTB3_USTHO</name>
<comment type="caution">
    <text evidence="4">The sequence shown here is derived from an EMBL/GenBank/DDBJ whole genome shotgun (WGS) entry which is preliminary data.</text>
</comment>
<feature type="domain" description="NF-kappa-B-activating protein C-terminal" evidence="3">
    <location>
        <begin position="439"/>
        <end position="538"/>
    </location>
</feature>
<dbReference type="GO" id="GO:0003682">
    <property type="term" value="F:chromatin binding"/>
    <property type="evidence" value="ECO:0007669"/>
    <property type="project" value="InterPro"/>
</dbReference>
<dbReference type="Proteomes" id="UP000006174">
    <property type="component" value="Unassembled WGS sequence"/>
</dbReference>
<feature type="compositionally biased region" description="Low complexity" evidence="2">
    <location>
        <begin position="1"/>
        <end position="21"/>
    </location>
</feature>
<evidence type="ECO:0000313" key="4">
    <source>
        <dbReference type="EMBL" id="CCF50156.1"/>
    </source>
</evidence>
<evidence type="ECO:0000313" key="5">
    <source>
        <dbReference type="Proteomes" id="UP000006174"/>
    </source>
</evidence>
<dbReference type="Pfam" id="PF06047">
    <property type="entry name" value="Nkap_C"/>
    <property type="match status" value="1"/>
</dbReference>
<keyword evidence="5" id="KW-1185">Reference proteome</keyword>
<evidence type="ECO:0000259" key="3">
    <source>
        <dbReference type="Pfam" id="PF06047"/>
    </source>
</evidence>
<sequence>MPTLAESLGGAAASEEATGSSNFKGQLGREQELRSRLLASKQKPQSNDTDDASREPLSSRIGRSRSKSASPRSERSRSPRQRRGPPSYEAAAPSSGSSAQPPPRPYTHPDRRPPPPRPQVDRWVPPPREDRGDDDRPYPPRRDGDDRRERDDWGRDRAQRGPPPNSSGGRYLGAGNNDEQDRNGSSEYGAAQWKRLPRDPYASSMSSRPQGGASAGDGGFFRSRDEQRKNSTLSIWPPSPPHPTIDSEQEREREPEKRKRSSRHKDKHRSDKHRHSSSSKSHRHHSSSSRHHHSSRHKDGKESSSSHRHSRSSRSRRDEEERRRRRSKRSRSKVSDNGSGSSGSESDSDDGRRHRHRSSRHHSRNGSDKRHRSGRHRSASVSSSSSDSDADRRRSRSRSKHSASPSKSHRSPSPSSSSSDVQVGPTLPVSSDGKPIDPRSYGSALLPGEGSAMASYVQDGKRIPRRGEIGLTSDQIESFEKAGYVMSGSRHHRMNAVRMRKENQVISAEEKRSMLRLQAEEKAKKEREIVSQFKELVDTLQPPPPSGGKSA</sequence>
<dbReference type="HOGENOM" id="CLU_534315_0_0_1"/>
<organism evidence="4 5">
    <name type="scientific">Ustilago hordei</name>
    <name type="common">Barley covered smut fungus</name>
    <dbReference type="NCBI Taxonomy" id="120017"/>
    <lineage>
        <taxon>Eukaryota</taxon>
        <taxon>Fungi</taxon>
        <taxon>Dikarya</taxon>
        <taxon>Basidiomycota</taxon>
        <taxon>Ustilaginomycotina</taxon>
        <taxon>Ustilaginomycetes</taxon>
        <taxon>Ustilaginales</taxon>
        <taxon>Ustilaginaceae</taxon>
        <taxon>Ustilago</taxon>
    </lineage>
</organism>
<feature type="compositionally biased region" description="Basic and acidic residues" evidence="2">
    <location>
        <begin position="248"/>
        <end position="257"/>
    </location>
</feature>
<protein>
    <recommendedName>
        <fullName evidence="3">NF-kappa-B-activating protein C-terminal domain-containing protein</fullName>
    </recommendedName>
</protein>
<dbReference type="OrthoDB" id="273141at2759"/>